<name>A0ACB6RUE1_9PLEO</name>
<accession>A0ACB6RUE1</accession>
<evidence type="ECO:0000313" key="2">
    <source>
        <dbReference type="Proteomes" id="UP000799754"/>
    </source>
</evidence>
<dbReference type="EMBL" id="MU006729">
    <property type="protein sequence ID" value="KAF2624683.1"/>
    <property type="molecule type" value="Genomic_DNA"/>
</dbReference>
<reference evidence="1" key="1">
    <citation type="journal article" date="2020" name="Stud. Mycol.">
        <title>101 Dothideomycetes genomes: a test case for predicting lifestyles and emergence of pathogens.</title>
        <authorList>
            <person name="Haridas S."/>
            <person name="Albert R."/>
            <person name="Binder M."/>
            <person name="Bloem J."/>
            <person name="Labutti K."/>
            <person name="Salamov A."/>
            <person name="Andreopoulos B."/>
            <person name="Baker S."/>
            <person name="Barry K."/>
            <person name="Bills G."/>
            <person name="Bluhm B."/>
            <person name="Cannon C."/>
            <person name="Castanera R."/>
            <person name="Culley D."/>
            <person name="Daum C."/>
            <person name="Ezra D."/>
            <person name="Gonzalez J."/>
            <person name="Henrissat B."/>
            <person name="Kuo A."/>
            <person name="Liang C."/>
            <person name="Lipzen A."/>
            <person name="Lutzoni F."/>
            <person name="Magnuson J."/>
            <person name="Mondo S."/>
            <person name="Nolan M."/>
            <person name="Ohm R."/>
            <person name="Pangilinan J."/>
            <person name="Park H.-J."/>
            <person name="Ramirez L."/>
            <person name="Alfaro M."/>
            <person name="Sun H."/>
            <person name="Tritt A."/>
            <person name="Yoshinaga Y."/>
            <person name="Zwiers L.-H."/>
            <person name="Turgeon B."/>
            <person name="Goodwin S."/>
            <person name="Spatafora J."/>
            <person name="Crous P."/>
            <person name="Grigoriev I."/>
        </authorList>
    </citation>
    <scope>NUCLEOTIDE SEQUENCE</scope>
    <source>
        <strain evidence="1">CBS 525.71</strain>
    </source>
</reference>
<dbReference type="Proteomes" id="UP000799754">
    <property type="component" value="Unassembled WGS sequence"/>
</dbReference>
<protein>
    <submittedName>
        <fullName evidence="1">Uncharacterized protein</fullName>
    </submittedName>
</protein>
<sequence length="138" mass="15283">MCLQSPILNVTMSSSLQSRTSDPDCLLQGYWTTYSKNDPTTAAKSLEFEEEARMLWCADCGDPVPNLAGLTLLFTSRACHGHANQDSTSYLIEACEMAKRIKLFGVQDTITAFQPQSLTDEAPYAVQQATWGAFNLYK</sequence>
<evidence type="ECO:0000313" key="1">
    <source>
        <dbReference type="EMBL" id="KAF2624683.1"/>
    </source>
</evidence>
<proteinExistence type="predicted"/>
<gene>
    <name evidence="1" type="ORF">BU25DRAFT_423805</name>
</gene>
<keyword evidence="2" id="KW-1185">Reference proteome</keyword>
<comment type="caution">
    <text evidence="1">The sequence shown here is derived from an EMBL/GenBank/DDBJ whole genome shotgun (WGS) entry which is preliminary data.</text>
</comment>
<organism evidence="1 2">
    <name type="scientific">Macroventuria anomochaeta</name>
    <dbReference type="NCBI Taxonomy" id="301207"/>
    <lineage>
        <taxon>Eukaryota</taxon>
        <taxon>Fungi</taxon>
        <taxon>Dikarya</taxon>
        <taxon>Ascomycota</taxon>
        <taxon>Pezizomycotina</taxon>
        <taxon>Dothideomycetes</taxon>
        <taxon>Pleosporomycetidae</taxon>
        <taxon>Pleosporales</taxon>
        <taxon>Pleosporineae</taxon>
        <taxon>Didymellaceae</taxon>
        <taxon>Macroventuria</taxon>
    </lineage>
</organism>